<gene>
    <name evidence="2" type="ORF">NB063_04585</name>
</gene>
<comment type="caution">
    <text evidence="2">The sequence shown here is derived from an EMBL/GenBank/DDBJ whole genome shotgun (WGS) entry which is preliminary data.</text>
</comment>
<evidence type="ECO:0000313" key="2">
    <source>
        <dbReference type="EMBL" id="MCM2369895.1"/>
    </source>
</evidence>
<name>A0ABT0TZE2_9BACT</name>
<proteinExistence type="predicted"/>
<evidence type="ECO:0000313" key="3">
    <source>
        <dbReference type="Proteomes" id="UP001202961"/>
    </source>
</evidence>
<organism evidence="2 3">
    <name type="scientific">Aporhodopirellula aestuarii</name>
    <dbReference type="NCBI Taxonomy" id="2950107"/>
    <lineage>
        <taxon>Bacteria</taxon>
        <taxon>Pseudomonadati</taxon>
        <taxon>Planctomycetota</taxon>
        <taxon>Planctomycetia</taxon>
        <taxon>Pirellulales</taxon>
        <taxon>Pirellulaceae</taxon>
        <taxon>Aporhodopirellula</taxon>
    </lineage>
</organism>
<evidence type="ECO:0000256" key="1">
    <source>
        <dbReference type="SAM" id="MobiDB-lite"/>
    </source>
</evidence>
<protein>
    <submittedName>
        <fullName evidence="2">Uncharacterized protein</fullName>
    </submittedName>
</protein>
<feature type="region of interest" description="Disordered" evidence="1">
    <location>
        <begin position="225"/>
        <end position="258"/>
    </location>
</feature>
<sequence length="471" mass="51380">MAKEDLPPISEDTIEMIESQVKKGKARKFFLIYKGASIKTLVVFKKGPFGPKIMKAKKDGFKGDVCYGVVTGSGKNLFFQLPANGEVAAAMKVESWEEKPPTKKAKLREFLNGCGLSFKPEFNMITKISDAPDPESESDIPVPPPPPGSAVAEDDESRVPKTEEKETGDDPMSAYKERFQSILPRIKDAAGSELGLDAKLKASESGVFARKKDFDTAHDLLDQAEEILDGKKPSSPDATTSDSEESPDVSDQTPETSDDVSDAFREMYEGLLTTVPGDLRKLAKNDSATAEKIQKVIDGAAAEATKGDYAKAFELLNKASDLIAKFSSRVALDAAKDVIPENVVRERQKFVQSRWQETMRAVYVSIEDIRPVVAEMVPGEDPDGLVNAIQEAIDDFCDELNEAILATSRATSQDVSSLETALELVDRYLKEVPKDRLIQHLEQSATKLGVSLGVQDSLIAALRDLKVSLSA</sequence>
<dbReference type="Proteomes" id="UP001202961">
    <property type="component" value="Unassembled WGS sequence"/>
</dbReference>
<dbReference type="RefSeq" id="WP_250927566.1">
    <property type="nucleotide sequence ID" value="NZ_JAMQBK010000014.1"/>
</dbReference>
<reference evidence="2 3" key="1">
    <citation type="journal article" date="2022" name="Syst. Appl. Microbiol.">
        <title>Rhodopirellula aestuarii sp. nov., a novel member of the genus Rhodopirellula isolated from brackish sediments collected in the Tagus River estuary, Portugal.</title>
        <authorList>
            <person name="Vitorino I.R."/>
            <person name="Klimek D."/>
            <person name="Calusinska M."/>
            <person name="Lobo-da-Cunha A."/>
            <person name="Vasconcelos V."/>
            <person name="Lage O.M."/>
        </authorList>
    </citation>
    <scope>NUCLEOTIDE SEQUENCE [LARGE SCALE GENOMIC DNA]</scope>
    <source>
        <strain evidence="2 3">ICT_H3.1</strain>
    </source>
</reference>
<feature type="region of interest" description="Disordered" evidence="1">
    <location>
        <begin position="128"/>
        <end position="174"/>
    </location>
</feature>
<dbReference type="EMBL" id="JAMQBK010000014">
    <property type="protein sequence ID" value="MCM2369895.1"/>
    <property type="molecule type" value="Genomic_DNA"/>
</dbReference>
<keyword evidence="3" id="KW-1185">Reference proteome</keyword>
<accession>A0ABT0TZE2</accession>